<gene>
    <name evidence="2" type="ORF">SAMN04488125_10470</name>
</gene>
<keyword evidence="1" id="KW-1133">Transmembrane helix</keyword>
<dbReference type="AlphaFoldDB" id="A0A1I4C8D0"/>
<feature type="transmembrane region" description="Helical" evidence="1">
    <location>
        <begin position="36"/>
        <end position="57"/>
    </location>
</feature>
<proteinExistence type="predicted"/>
<sequence length="60" mass="6140">MSTLPTALFPLGIGLAIASAGSVLERVGYDHPFETSLGAALFAAGLTLLVTTGLPWLQPD</sequence>
<keyword evidence="1" id="KW-0472">Membrane</keyword>
<protein>
    <submittedName>
        <fullName evidence="2">Uncharacterized protein</fullName>
    </submittedName>
</protein>
<evidence type="ECO:0000256" key="1">
    <source>
        <dbReference type="SAM" id="Phobius"/>
    </source>
</evidence>
<evidence type="ECO:0000313" key="3">
    <source>
        <dbReference type="Proteomes" id="UP000198804"/>
    </source>
</evidence>
<accession>A0A1I4C8D0</accession>
<name>A0A1I4C8D0_9HYPH</name>
<keyword evidence="3" id="KW-1185">Reference proteome</keyword>
<dbReference type="OrthoDB" id="8005266at2"/>
<evidence type="ECO:0000313" key="2">
    <source>
        <dbReference type="EMBL" id="SFK76549.1"/>
    </source>
</evidence>
<dbReference type="RefSeq" id="WP_091943476.1">
    <property type="nucleotide sequence ID" value="NZ_FOSV01000004.1"/>
</dbReference>
<reference evidence="3" key="1">
    <citation type="submission" date="2016-10" db="EMBL/GenBank/DDBJ databases">
        <authorList>
            <person name="Varghese N."/>
            <person name="Submissions S."/>
        </authorList>
    </citation>
    <scope>NUCLEOTIDE SEQUENCE [LARGE SCALE GENOMIC DNA]</scope>
    <source>
        <strain evidence="3">CGMCC 1.6474</strain>
    </source>
</reference>
<keyword evidence="1" id="KW-0812">Transmembrane</keyword>
<dbReference type="EMBL" id="FOSV01000004">
    <property type="protein sequence ID" value="SFK76549.1"/>
    <property type="molecule type" value="Genomic_DNA"/>
</dbReference>
<organism evidence="2 3">
    <name type="scientific">Methylorubrum salsuginis</name>
    <dbReference type="NCBI Taxonomy" id="414703"/>
    <lineage>
        <taxon>Bacteria</taxon>
        <taxon>Pseudomonadati</taxon>
        <taxon>Pseudomonadota</taxon>
        <taxon>Alphaproteobacteria</taxon>
        <taxon>Hyphomicrobiales</taxon>
        <taxon>Methylobacteriaceae</taxon>
        <taxon>Methylorubrum</taxon>
    </lineage>
</organism>
<dbReference type="Proteomes" id="UP000198804">
    <property type="component" value="Unassembled WGS sequence"/>
</dbReference>